<dbReference type="RefSeq" id="WP_274149264.1">
    <property type="nucleotide sequence ID" value="NZ_CP117811.1"/>
</dbReference>
<keyword evidence="1" id="KW-0472">Membrane</keyword>
<accession>A0ABY7VRV8</accession>
<keyword evidence="1" id="KW-1133">Transmembrane helix</keyword>
<sequence>MGAIVLLFVLILAPIFGVITASKTEGGFLKKFGYFILGLVISTVMLYALAFLIIGYLYSK</sequence>
<evidence type="ECO:0000256" key="1">
    <source>
        <dbReference type="SAM" id="Phobius"/>
    </source>
</evidence>
<keyword evidence="3" id="KW-1185">Reference proteome</keyword>
<keyword evidence="1" id="KW-0812">Transmembrane</keyword>
<protein>
    <submittedName>
        <fullName evidence="2">Uncharacterized protein</fullName>
    </submittedName>
</protein>
<organism evidence="2 3">
    <name type="scientific">Lentisphaera profundi</name>
    <dbReference type="NCBI Taxonomy" id="1658616"/>
    <lineage>
        <taxon>Bacteria</taxon>
        <taxon>Pseudomonadati</taxon>
        <taxon>Lentisphaerota</taxon>
        <taxon>Lentisphaeria</taxon>
        <taxon>Lentisphaerales</taxon>
        <taxon>Lentisphaeraceae</taxon>
        <taxon>Lentisphaera</taxon>
    </lineage>
</organism>
<proteinExistence type="predicted"/>
<feature type="transmembrane region" description="Helical" evidence="1">
    <location>
        <begin position="33"/>
        <end position="58"/>
    </location>
</feature>
<reference evidence="2 3" key="1">
    <citation type="submission" date="2023-02" db="EMBL/GenBank/DDBJ databases">
        <title>Genome sequence of Lentisphaera profundi SAORIC-696.</title>
        <authorList>
            <person name="Kim e."/>
            <person name="Cho J.-C."/>
            <person name="Choi A."/>
            <person name="Kang I."/>
        </authorList>
    </citation>
    <scope>NUCLEOTIDE SEQUENCE [LARGE SCALE GENOMIC DNA]</scope>
    <source>
        <strain evidence="2 3">SAORIC-696</strain>
    </source>
</reference>
<evidence type="ECO:0000313" key="3">
    <source>
        <dbReference type="Proteomes" id="UP001214250"/>
    </source>
</evidence>
<evidence type="ECO:0000313" key="2">
    <source>
        <dbReference type="EMBL" id="WDE95591.1"/>
    </source>
</evidence>
<gene>
    <name evidence="2" type="ORF">PQO03_07640</name>
</gene>
<dbReference type="Proteomes" id="UP001214250">
    <property type="component" value="Chromosome 1"/>
</dbReference>
<name>A0ABY7VRV8_9BACT</name>
<dbReference type="EMBL" id="CP117811">
    <property type="protein sequence ID" value="WDE95591.1"/>
    <property type="molecule type" value="Genomic_DNA"/>
</dbReference>